<dbReference type="InterPro" id="IPR036890">
    <property type="entry name" value="HATPase_C_sf"/>
</dbReference>
<evidence type="ECO:0000256" key="10">
    <source>
        <dbReference type="ARBA" id="ARBA00023136"/>
    </source>
</evidence>
<dbReference type="PANTHER" id="PTHR45436">
    <property type="entry name" value="SENSOR HISTIDINE KINASE YKOH"/>
    <property type="match status" value="1"/>
</dbReference>
<keyword evidence="4" id="KW-0597">Phosphoprotein</keyword>
<evidence type="ECO:0000256" key="1">
    <source>
        <dbReference type="ARBA" id="ARBA00000085"/>
    </source>
</evidence>
<dbReference type="InterPro" id="IPR003594">
    <property type="entry name" value="HATPase_dom"/>
</dbReference>
<keyword evidence="10 11" id="KW-0472">Membrane</keyword>
<dbReference type="CDD" id="cd06225">
    <property type="entry name" value="HAMP"/>
    <property type="match status" value="1"/>
</dbReference>
<feature type="domain" description="HAMP" evidence="13">
    <location>
        <begin position="179"/>
        <end position="232"/>
    </location>
</feature>
<dbReference type="Gene3D" id="1.10.287.130">
    <property type="match status" value="1"/>
</dbReference>
<evidence type="ECO:0000256" key="6">
    <source>
        <dbReference type="ARBA" id="ARBA00022692"/>
    </source>
</evidence>
<gene>
    <name evidence="14" type="ORF">G3I67_01365</name>
</gene>
<comment type="catalytic activity">
    <reaction evidence="1">
        <text>ATP + protein L-histidine = ADP + protein N-phospho-L-histidine.</text>
        <dbReference type="EC" id="2.7.13.3"/>
    </reaction>
</comment>
<sequence length="452" mass="50597">MNRIWHSVAFRLALICGSLVVLSVLLISGALYFGTIVVMERNVDTKIAEITTNFSNDAKQNGLLSVARRIEKSLSDGVDSDVEILLLVNPQGIKLAGNIPGWVDVFVPVDKNFNRQLLRPAGVSDVRMRLHRFDDGALMVVGRDMRDLGEVRILIVEAVAVGGILALILAIVGTYVFRRQLEKRIWTIRQTTLDIEAGNLERRIKVANKPDEFDRLSEDINRMLDRMQHLMDGVRHVSNTIAHNMRTPLGLIRNRLEEVLRTHPDRESLEAASVFTIEGIDNLIVVLEKLLQIAEAESGTRRQPFSAVSIREVIQDLIDLYAPAAEDHDIRFKTSIEGTPQILGDRDLLTGILINLFDNSIKYAGDGATIHIQAFQDQSFVTLIVEDNGLGIPKVESNKVLQRFYRLNKDQRGSGLGLSIVAAFTQLHDGDLFLEDAKPGMRVRMRFPRAAE</sequence>
<name>A0A6B2QXL3_9BURK</name>
<dbReference type="EMBL" id="JAAGRN010000001">
    <property type="protein sequence ID" value="NDY81869.1"/>
    <property type="molecule type" value="Genomic_DNA"/>
</dbReference>
<dbReference type="SUPFAM" id="SSF158472">
    <property type="entry name" value="HAMP domain-like"/>
    <property type="match status" value="1"/>
</dbReference>
<dbReference type="InterPro" id="IPR004358">
    <property type="entry name" value="Sig_transdc_His_kin-like_C"/>
</dbReference>
<comment type="subcellular location">
    <subcellularLocation>
        <location evidence="2">Membrane</location>
    </subcellularLocation>
</comment>
<comment type="caution">
    <text evidence="14">The sequence shown here is derived from an EMBL/GenBank/DDBJ whole genome shotgun (WGS) entry which is preliminary data.</text>
</comment>
<dbReference type="InterPro" id="IPR005467">
    <property type="entry name" value="His_kinase_dom"/>
</dbReference>
<evidence type="ECO:0000259" key="12">
    <source>
        <dbReference type="PROSITE" id="PS50109"/>
    </source>
</evidence>
<dbReference type="AlphaFoldDB" id="A0A6B2QXL3"/>
<evidence type="ECO:0000313" key="14">
    <source>
        <dbReference type="EMBL" id="NDY81869.1"/>
    </source>
</evidence>
<dbReference type="Pfam" id="PF02518">
    <property type="entry name" value="HATPase_c"/>
    <property type="match status" value="1"/>
</dbReference>
<feature type="domain" description="Histidine kinase" evidence="12">
    <location>
        <begin position="240"/>
        <end position="451"/>
    </location>
</feature>
<dbReference type="SUPFAM" id="SSF55874">
    <property type="entry name" value="ATPase domain of HSP90 chaperone/DNA topoisomerase II/histidine kinase"/>
    <property type="match status" value="1"/>
</dbReference>
<dbReference type="Gene3D" id="3.30.565.10">
    <property type="entry name" value="Histidine kinase-like ATPase, C-terminal domain"/>
    <property type="match status" value="1"/>
</dbReference>
<keyword evidence="5" id="KW-0808">Transferase</keyword>
<dbReference type="PROSITE" id="PS50885">
    <property type="entry name" value="HAMP"/>
    <property type="match status" value="1"/>
</dbReference>
<dbReference type="SMART" id="SM00387">
    <property type="entry name" value="HATPase_c"/>
    <property type="match status" value="1"/>
</dbReference>
<dbReference type="EC" id="2.7.13.3" evidence="3"/>
<evidence type="ECO:0000256" key="8">
    <source>
        <dbReference type="ARBA" id="ARBA00022989"/>
    </source>
</evidence>
<feature type="transmembrane region" description="Helical" evidence="11">
    <location>
        <begin position="12"/>
        <end position="33"/>
    </location>
</feature>
<organism evidence="14">
    <name type="scientific">Sheuella amnicola</name>
    <dbReference type="NCBI Taxonomy" id="2707330"/>
    <lineage>
        <taxon>Bacteria</taxon>
        <taxon>Pseudomonadati</taxon>
        <taxon>Pseudomonadota</taxon>
        <taxon>Betaproteobacteria</taxon>
        <taxon>Burkholderiales</taxon>
        <taxon>Alcaligenaceae</taxon>
        <taxon>Sheuella</taxon>
    </lineage>
</organism>
<keyword evidence="8 11" id="KW-1133">Transmembrane helix</keyword>
<dbReference type="InterPro" id="IPR050428">
    <property type="entry name" value="TCS_sensor_his_kinase"/>
</dbReference>
<dbReference type="Pfam" id="PF00672">
    <property type="entry name" value="HAMP"/>
    <property type="match status" value="1"/>
</dbReference>
<keyword evidence="9" id="KW-0902">Two-component regulatory system</keyword>
<evidence type="ECO:0000256" key="4">
    <source>
        <dbReference type="ARBA" id="ARBA00022553"/>
    </source>
</evidence>
<dbReference type="GO" id="GO:0005886">
    <property type="term" value="C:plasma membrane"/>
    <property type="evidence" value="ECO:0007669"/>
    <property type="project" value="TreeGrafter"/>
</dbReference>
<keyword evidence="7 14" id="KW-0418">Kinase</keyword>
<dbReference type="PROSITE" id="PS50109">
    <property type="entry name" value="HIS_KIN"/>
    <property type="match status" value="1"/>
</dbReference>
<dbReference type="PRINTS" id="PR00344">
    <property type="entry name" value="BCTRLSENSOR"/>
</dbReference>
<dbReference type="GO" id="GO:0000155">
    <property type="term" value="F:phosphorelay sensor kinase activity"/>
    <property type="evidence" value="ECO:0007669"/>
    <property type="project" value="InterPro"/>
</dbReference>
<evidence type="ECO:0000259" key="13">
    <source>
        <dbReference type="PROSITE" id="PS50885"/>
    </source>
</evidence>
<proteinExistence type="predicted"/>
<dbReference type="RefSeq" id="WP_163651166.1">
    <property type="nucleotide sequence ID" value="NZ_JAAGRN010000001.1"/>
</dbReference>
<dbReference type="SMART" id="SM00304">
    <property type="entry name" value="HAMP"/>
    <property type="match status" value="1"/>
</dbReference>
<accession>A0A6B2QXL3</accession>
<dbReference type="PANTHER" id="PTHR45436:SF8">
    <property type="entry name" value="HISTIDINE KINASE"/>
    <property type="match status" value="1"/>
</dbReference>
<evidence type="ECO:0000256" key="2">
    <source>
        <dbReference type="ARBA" id="ARBA00004370"/>
    </source>
</evidence>
<evidence type="ECO:0000256" key="3">
    <source>
        <dbReference type="ARBA" id="ARBA00012438"/>
    </source>
</evidence>
<dbReference type="SUPFAM" id="SSF47384">
    <property type="entry name" value="Homodimeric domain of signal transducing histidine kinase"/>
    <property type="match status" value="1"/>
</dbReference>
<dbReference type="InterPro" id="IPR036097">
    <property type="entry name" value="HisK_dim/P_sf"/>
</dbReference>
<evidence type="ECO:0000256" key="9">
    <source>
        <dbReference type="ARBA" id="ARBA00023012"/>
    </source>
</evidence>
<dbReference type="InterPro" id="IPR003660">
    <property type="entry name" value="HAMP_dom"/>
</dbReference>
<feature type="transmembrane region" description="Helical" evidence="11">
    <location>
        <begin position="153"/>
        <end position="177"/>
    </location>
</feature>
<reference evidence="14" key="1">
    <citation type="submission" date="2020-02" db="EMBL/GenBank/DDBJ databases">
        <authorList>
            <person name="Chen W.-M."/>
        </authorList>
    </citation>
    <scope>NUCLEOTIDE SEQUENCE</scope>
    <source>
        <strain evidence="14">NBD-18</strain>
    </source>
</reference>
<keyword evidence="6 11" id="KW-0812">Transmembrane</keyword>
<protein>
    <recommendedName>
        <fullName evidence="3">histidine kinase</fullName>
        <ecNumber evidence="3">2.7.13.3</ecNumber>
    </recommendedName>
</protein>
<evidence type="ECO:0000256" key="5">
    <source>
        <dbReference type="ARBA" id="ARBA00022679"/>
    </source>
</evidence>
<evidence type="ECO:0000256" key="7">
    <source>
        <dbReference type="ARBA" id="ARBA00022777"/>
    </source>
</evidence>
<evidence type="ECO:0000256" key="11">
    <source>
        <dbReference type="SAM" id="Phobius"/>
    </source>
</evidence>